<evidence type="ECO:0000256" key="15">
    <source>
        <dbReference type="ARBA" id="ARBA00038456"/>
    </source>
</evidence>
<evidence type="ECO:0000256" key="14">
    <source>
        <dbReference type="ARBA" id="ARBA00037002"/>
    </source>
</evidence>
<comment type="catalytic activity">
    <reaction evidence="19">
        <text>octanoyl-CoA + H2O = octanoate + CoA + H(+)</text>
        <dbReference type="Rhea" id="RHEA:30143"/>
        <dbReference type="ChEBI" id="CHEBI:15377"/>
        <dbReference type="ChEBI" id="CHEBI:15378"/>
        <dbReference type="ChEBI" id="CHEBI:25646"/>
        <dbReference type="ChEBI" id="CHEBI:57287"/>
        <dbReference type="ChEBI" id="CHEBI:57386"/>
    </reaction>
    <physiologicalReaction direction="left-to-right" evidence="19">
        <dbReference type="Rhea" id="RHEA:30144"/>
    </physiologicalReaction>
</comment>
<evidence type="ECO:0000313" key="26">
    <source>
        <dbReference type="Proteomes" id="UP001201273"/>
    </source>
</evidence>
<dbReference type="EMBL" id="JAIMJA010000004">
    <property type="protein sequence ID" value="MCE2594333.1"/>
    <property type="molecule type" value="Genomic_DNA"/>
</dbReference>
<evidence type="ECO:0000256" key="6">
    <source>
        <dbReference type="ARBA" id="ARBA00022703"/>
    </source>
</evidence>
<evidence type="ECO:0000256" key="21">
    <source>
        <dbReference type="ARBA" id="ARBA00047969"/>
    </source>
</evidence>
<dbReference type="Proteomes" id="UP001201273">
    <property type="component" value="Unassembled WGS sequence"/>
</dbReference>
<keyword evidence="10" id="KW-0443">Lipid metabolism</keyword>
<dbReference type="InterPro" id="IPR006683">
    <property type="entry name" value="Thioestr_dom"/>
</dbReference>
<keyword evidence="7" id="KW-0378">Hydrolase</keyword>
<keyword evidence="5" id="KW-0963">Cytoplasm</keyword>
<protein>
    <recommendedName>
        <fullName evidence="17">Acyl-coenzyme A thioesterase THEM4</fullName>
        <ecNumber evidence="16">3.1.2.2</ecNumber>
    </recommendedName>
    <alternativeName>
        <fullName evidence="18">Thioesterase superfamily member 4</fullName>
    </alternativeName>
</protein>
<evidence type="ECO:0000256" key="1">
    <source>
        <dbReference type="ARBA" id="ARBA00004170"/>
    </source>
</evidence>
<evidence type="ECO:0000256" key="18">
    <source>
        <dbReference type="ARBA" id="ARBA00043210"/>
    </source>
</evidence>
<keyword evidence="4" id="KW-1003">Cell membrane</keyword>
<evidence type="ECO:0000256" key="17">
    <source>
        <dbReference type="ARBA" id="ARBA00040123"/>
    </source>
</evidence>
<comment type="catalytic activity">
    <reaction evidence="23">
        <text>tetradecanoyl-CoA + H2O = tetradecanoate + CoA + H(+)</text>
        <dbReference type="Rhea" id="RHEA:40119"/>
        <dbReference type="ChEBI" id="CHEBI:15377"/>
        <dbReference type="ChEBI" id="CHEBI:15378"/>
        <dbReference type="ChEBI" id="CHEBI:30807"/>
        <dbReference type="ChEBI" id="CHEBI:57287"/>
        <dbReference type="ChEBI" id="CHEBI:57385"/>
    </reaction>
    <physiologicalReaction direction="left-to-right" evidence="23">
        <dbReference type="Rhea" id="RHEA:40120"/>
    </physiologicalReaction>
</comment>
<evidence type="ECO:0000256" key="8">
    <source>
        <dbReference type="ARBA" id="ARBA00022832"/>
    </source>
</evidence>
<feature type="domain" description="Thioesterase" evidence="24">
    <location>
        <begin position="78"/>
        <end position="129"/>
    </location>
</feature>
<name>A0ABS8W9E0_9GAMM</name>
<gene>
    <name evidence="25" type="ORF">K6Y31_05850</name>
</gene>
<dbReference type="PANTHER" id="PTHR12418:SF19">
    <property type="entry name" value="ACYL-COENZYME A THIOESTERASE THEM4"/>
    <property type="match status" value="1"/>
</dbReference>
<evidence type="ECO:0000259" key="24">
    <source>
        <dbReference type="Pfam" id="PF03061"/>
    </source>
</evidence>
<evidence type="ECO:0000256" key="9">
    <source>
        <dbReference type="ARBA" id="ARBA00022946"/>
    </source>
</evidence>
<evidence type="ECO:0000313" key="25">
    <source>
        <dbReference type="EMBL" id="MCE2594333.1"/>
    </source>
</evidence>
<evidence type="ECO:0000256" key="3">
    <source>
        <dbReference type="ARBA" id="ARBA00004632"/>
    </source>
</evidence>
<comment type="catalytic activity">
    <reaction evidence="20">
        <text>hexadecanoyl-CoA + H2O = hexadecanoate + CoA + H(+)</text>
        <dbReference type="Rhea" id="RHEA:16645"/>
        <dbReference type="ChEBI" id="CHEBI:7896"/>
        <dbReference type="ChEBI" id="CHEBI:15377"/>
        <dbReference type="ChEBI" id="CHEBI:15378"/>
        <dbReference type="ChEBI" id="CHEBI:57287"/>
        <dbReference type="ChEBI" id="CHEBI:57379"/>
        <dbReference type="EC" id="3.1.2.2"/>
    </reaction>
    <physiologicalReaction direction="left-to-right" evidence="20">
        <dbReference type="Rhea" id="RHEA:16646"/>
    </physiologicalReaction>
</comment>
<keyword evidence="26" id="KW-1185">Reference proteome</keyword>
<organism evidence="25 26">
    <name type="scientific">Motilimonas cestriensis</name>
    <dbReference type="NCBI Taxonomy" id="2742685"/>
    <lineage>
        <taxon>Bacteria</taxon>
        <taxon>Pseudomonadati</taxon>
        <taxon>Pseudomonadota</taxon>
        <taxon>Gammaproteobacteria</taxon>
        <taxon>Alteromonadales</taxon>
        <taxon>Alteromonadales genera incertae sedis</taxon>
        <taxon>Motilimonas</taxon>
    </lineage>
</organism>
<evidence type="ECO:0000256" key="2">
    <source>
        <dbReference type="ARBA" id="ARBA00004496"/>
    </source>
</evidence>
<dbReference type="InterPro" id="IPR029069">
    <property type="entry name" value="HotDog_dom_sf"/>
</dbReference>
<dbReference type="CDD" id="cd03443">
    <property type="entry name" value="PaaI_thioesterase"/>
    <property type="match status" value="1"/>
</dbReference>
<sequence length="162" mass="17686">MSSQLRTATATLQNLIKHAQPNDSGQQLLPVAKQPSHQHCVLCSPNALMGLKLNFFSSDNSVWAHTKGSQHQQGYQDIIHGGVLAALVDATMCQTLFSHEITAVTAEMCVRYLHPVPVGSEILMQGSLVTSHPPLFNVQAKLFVNGQLVVKARAKFFQSKAR</sequence>
<reference evidence="25 26" key="1">
    <citation type="journal article" date="2022" name="Environ. Microbiol. Rep.">
        <title>Eco-phylogenetic analyses reveal divergent evolution of vitamin B12 metabolism in the marine bacterial family 'Psychromonadaceae'.</title>
        <authorList>
            <person name="Jin X."/>
            <person name="Yang Y."/>
            <person name="Cao H."/>
            <person name="Gao B."/>
            <person name="Zhao Z."/>
        </authorList>
    </citation>
    <scope>NUCLEOTIDE SEQUENCE [LARGE SCALE GENOMIC DNA]</scope>
    <source>
        <strain evidence="25 26">MKS20</strain>
    </source>
</reference>
<evidence type="ECO:0000256" key="20">
    <source>
        <dbReference type="ARBA" id="ARBA00047734"/>
    </source>
</evidence>
<comment type="catalytic activity">
    <reaction evidence="21">
        <text>decanoyl-CoA + H2O = decanoate + CoA + H(+)</text>
        <dbReference type="Rhea" id="RHEA:40059"/>
        <dbReference type="ChEBI" id="CHEBI:15377"/>
        <dbReference type="ChEBI" id="CHEBI:15378"/>
        <dbReference type="ChEBI" id="CHEBI:27689"/>
        <dbReference type="ChEBI" id="CHEBI:57287"/>
        <dbReference type="ChEBI" id="CHEBI:61430"/>
    </reaction>
    <physiologicalReaction direction="left-to-right" evidence="21">
        <dbReference type="Rhea" id="RHEA:40060"/>
    </physiologicalReaction>
</comment>
<dbReference type="RefSeq" id="WP_233051880.1">
    <property type="nucleotide sequence ID" value="NZ_CP170335.1"/>
</dbReference>
<keyword evidence="12" id="KW-0966">Cell projection</keyword>
<proteinExistence type="inferred from homology"/>
<evidence type="ECO:0000256" key="5">
    <source>
        <dbReference type="ARBA" id="ARBA00022490"/>
    </source>
</evidence>
<dbReference type="InterPro" id="IPR052365">
    <property type="entry name" value="THEM4/THEM5_acyl-CoA_thioest"/>
</dbReference>
<dbReference type="EC" id="3.1.2.2" evidence="16"/>
<evidence type="ECO:0000256" key="16">
    <source>
        <dbReference type="ARBA" id="ARBA00038848"/>
    </source>
</evidence>
<evidence type="ECO:0000256" key="11">
    <source>
        <dbReference type="ARBA" id="ARBA00023136"/>
    </source>
</evidence>
<keyword evidence="11" id="KW-0472">Membrane</keyword>
<dbReference type="PANTHER" id="PTHR12418">
    <property type="entry name" value="ACYL-COENZYME A THIOESTERASE THEM4"/>
    <property type="match status" value="1"/>
</dbReference>
<keyword evidence="6" id="KW-0053">Apoptosis</keyword>
<comment type="catalytic activity">
    <reaction evidence="22">
        <text>dodecanoyl-CoA + H2O = dodecanoate + CoA + H(+)</text>
        <dbReference type="Rhea" id="RHEA:30135"/>
        <dbReference type="ChEBI" id="CHEBI:15377"/>
        <dbReference type="ChEBI" id="CHEBI:15378"/>
        <dbReference type="ChEBI" id="CHEBI:18262"/>
        <dbReference type="ChEBI" id="CHEBI:57287"/>
        <dbReference type="ChEBI" id="CHEBI:57375"/>
    </reaction>
    <physiologicalReaction direction="left-to-right" evidence="22">
        <dbReference type="Rhea" id="RHEA:30136"/>
    </physiologicalReaction>
</comment>
<comment type="subcellular location">
    <subcellularLocation>
        <location evidence="3">Cell projection</location>
        <location evidence="3">Ruffle membrane</location>
    </subcellularLocation>
    <subcellularLocation>
        <location evidence="2">Cytoplasm</location>
    </subcellularLocation>
    <subcellularLocation>
        <location evidence="1">Membrane</location>
        <topology evidence="1">Peripheral membrane protein</topology>
    </subcellularLocation>
</comment>
<comment type="catalytic activity">
    <reaction evidence="14">
        <text>(9Z)-octadecenoyl-CoA + H2O = (9Z)-octadecenoate + CoA + H(+)</text>
        <dbReference type="Rhea" id="RHEA:40139"/>
        <dbReference type="ChEBI" id="CHEBI:15377"/>
        <dbReference type="ChEBI" id="CHEBI:15378"/>
        <dbReference type="ChEBI" id="CHEBI:30823"/>
        <dbReference type="ChEBI" id="CHEBI:57287"/>
        <dbReference type="ChEBI" id="CHEBI:57387"/>
    </reaction>
    <physiologicalReaction direction="left-to-right" evidence="14">
        <dbReference type="Rhea" id="RHEA:40140"/>
    </physiologicalReaction>
</comment>
<comment type="similarity">
    <text evidence="15">Belongs to the THEM4/THEM5 thioesterase family.</text>
</comment>
<evidence type="ECO:0000256" key="13">
    <source>
        <dbReference type="ARBA" id="ARBA00035852"/>
    </source>
</evidence>
<dbReference type="Gene3D" id="3.10.129.10">
    <property type="entry name" value="Hotdog Thioesterase"/>
    <property type="match status" value="1"/>
</dbReference>
<comment type="caution">
    <text evidence="25">The sequence shown here is derived from an EMBL/GenBank/DDBJ whole genome shotgun (WGS) entry which is preliminary data.</text>
</comment>
<dbReference type="Pfam" id="PF03061">
    <property type="entry name" value="4HBT"/>
    <property type="match status" value="1"/>
</dbReference>
<evidence type="ECO:0000256" key="10">
    <source>
        <dbReference type="ARBA" id="ARBA00023098"/>
    </source>
</evidence>
<dbReference type="SUPFAM" id="SSF54637">
    <property type="entry name" value="Thioesterase/thiol ester dehydrase-isomerase"/>
    <property type="match status" value="1"/>
</dbReference>
<comment type="catalytic activity">
    <reaction evidence="13">
        <text>(5Z,8Z,11Z,14Z)-eicosatetraenoyl-CoA + H2O = (5Z,8Z,11Z,14Z)-eicosatetraenoate + CoA + H(+)</text>
        <dbReference type="Rhea" id="RHEA:40151"/>
        <dbReference type="ChEBI" id="CHEBI:15377"/>
        <dbReference type="ChEBI" id="CHEBI:15378"/>
        <dbReference type="ChEBI" id="CHEBI:32395"/>
        <dbReference type="ChEBI" id="CHEBI:57287"/>
        <dbReference type="ChEBI" id="CHEBI:57368"/>
    </reaction>
    <physiologicalReaction direction="left-to-right" evidence="13">
        <dbReference type="Rhea" id="RHEA:40152"/>
    </physiologicalReaction>
</comment>
<evidence type="ECO:0000256" key="19">
    <source>
        <dbReference type="ARBA" id="ARBA00047588"/>
    </source>
</evidence>
<accession>A0ABS8W9E0</accession>
<keyword evidence="8" id="KW-0276">Fatty acid metabolism</keyword>
<evidence type="ECO:0000256" key="7">
    <source>
        <dbReference type="ARBA" id="ARBA00022801"/>
    </source>
</evidence>
<evidence type="ECO:0000256" key="4">
    <source>
        <dbReference type="ARBA" id="ARBA00022475"/>
    </source>
</evidence>
<evidence type="ECO:0000256" key="23">
    <source>
        <dbReference type="ARBA" id="ARBA00048180"/>
    </source>
</evidence>
<evidence type="ECO:0000256" key="12">
    <source>
        <dbReference type="ARBA" id="ARBA00023273"/>
    </source>
</evidence>
<evidence type="ECO:0000256" key="22">
    <source>
        <dbReference type="ARBA" id="ARBA00048074"/>
    </source>
</evidence>
<keyword evidence="9" id="KW-0809">Transit peptide</keyword>